<dbReference type="PANTHER" id="PTHR43031">
    <property type="entry name" value="FAD-DEPENDENT OXIDOREDUCTASE"/>
    <property type="match status" value="1"/>
</dbReference>
<dbReference type="SUPFAM" id="SSF52821">
    <property type="entry name" value="Rhodanese/Cell cycle control phosphatase"/>
    <property type="match status" value="1"/>
</dbReference>
<comment type="caution">
    <text evidence="2">The sequence shown here is derived from an EMBL/GenBank/DDBJ whole genome shotgun (WGS) entry which is preliminary data.</text>
</comment>
<evidence type="ECO:0000313" key="2">
    <source>
        <dbReference type="EMBL" id="MFB9056148.1"/>
    </source>
</evidence>
<dbReference type="Gene3D" id="3.40.250.10">
    <property type="entry name" value="Rhodanese-like domain"/>
    <property type="match status" value="1"/>
</dbReference>
<dbReference type="SMART" id="SM00450">
    <property type="entry name" value="RHOD"/>
    <property type="match status" value="1"/>
</dbReference>
<dbReference type="Proteomes" id="UP001589585">
    <property type="component" value="Unassembled WGS sequence"/>
</dbReference>
<dbReference type="Pfam" id="PF00581">
    <property type="entry name" value="Rhodanese"/>
    <property type="match status" value="1"/>
</dbReference>
<dbReference type="InterPro" id="IPR050229">
    <property type="entry name" value="GlpE_sulfurtransferase"/>
</dbReference>
<dbReference type="PROSITE" id="PS50206">
    <property type="entry name" value="RHODANESE_3"/>
    <property type="match status" value="1"/>
</dbReference>
<evidence type="ECO:0000259" key="1">
    <source>
        <dbReference type="PROSITE" id="PS50206"/>
    </source>
</evidence>
<dbReference type="PANTHER" id="PTHR43031:SF16">
    <property type="entry name" value="OXIDOREDUCTASE"/>
    <property type="match status" value="1"/>
</dbReference>
<name>A0ABV5F9L3_9FLAO</name>
<gene>
    <name evidence="2" type="ORF">ACFFU9_05265</name>
</gene>
<reference evidence="2 3" key="1">
    <citation type="submission" date="2024-09" db="EMBL/GenBank/DDBJ databases">
        <authorList>
            <person name="Sun Q."/>
            <person name="Mori K."/>
        </authorList>
    </citation>
    <scope>NUCLEOTIDE SEQUENCE [LARGE SCALE GENOMIC DNA]</scope>
    <source>
        <strain evidence="2 3">CECT 8622</strain>
    </source>
</reference>
<dbReference type="InterPro" id="IPR001763">
    <property type="entry name" value="Rhodanese-like_dom"/>
</dbReference>
<keyword evidence="3" id="KW-1185">Reference proteome</keyword>
<dbReference type="InterPro" id="IPR036873">
    <property type="entry name" value="Rhodanese-like_dom_sf"/>
</dbReference>
<proteinExistence type="predicted"/>
<dbReference type="CDD" id="cd00158">
    <property type="entry name" value="RHOD"/>
    <property type="match status" value="1"/>
</dbReference>
<accession>A0ABV5F9L3</accession>
<dbReference type="EMBL" id="JBHMFC010000016">
    <property type="protein sequence ID" value="MFB9056148.1"/>
    <property type="molecule type" value="Genomic_DNA"/>
</dbReference>
<organism evidence="2 3">
    <name type="scientific">Mariniflexile ostreae</name>
    <dbReference type="NCBI Taxonomy" id="1520892"/>
    <lineage>
        <taxon>Bacteria</taxon>
        <taxon>Pseudomonadati</taxon>
        <taxon>Bacteroidota</taxon>
        <taxon>Flavobacteriia</taxon>
        <taxon>Flavobacteriales</taxon>
        <taxon>Flavobacteriaceae</taxon>
        <taxon>Mariniflexile</taxon>
    </lineage>
</organism>
<sequence length="135" mass="15187">MNIHKKSHNLYTYYPSCFKKKFVFCCKIGAMGFWDFIFGAKKRQVTLFLENGATILDVRSKTEYDAGAVPKSIHIPLQELHNNIAKLKAMNTPFVVCCASGVRSAKATKFLNLNNIQATNGGGWMKLSETYNLID</sequence>
<feature type="domain" description="Rhodanese" evidence="1">
    <location>
        <begin position="49"/>
        <end position="135"/>
    </location>
</feature>
<protein>
    <submittedName>
        <fullName evidence="2">Rhodanese-like domain-containing protein</fullName>
    </submittedName>
</protein>
<dbReference type="RefSeq" id="WP_379860348.1">
    <property type="nucleotide sequence ID" value="NZ_JBHMFC010000016.1"/>
</dbReference>
<evidence type="ECO:0000313" key="3">
    <source>
        <dbReference type="Proteomes" id="UP001589585"/>
    </source>
</evidence>